<feature type="transmembrane region" description="Helical" evidence="1">
    <location>
        <begin position="7"/>
        <end position="25"/>
    </location>
</feature>
<name>A0A517R1A4_9PLAN</name>
<dbReference type="AlphaFoldDB" id="A0A517R1A4"/>
<keyword evidence="1" id="KW-1133">Transmembrane helix</keyword>
<feature type="transmembrane region" description="Helical" evidence="1">
    <location>
        <begin position="84"/>
        <end position="107"/>
    </location>
</feature>
<sequence length="128" mass="13412">MLTVFRVFYVSAFVCVTTGSAIVLIELPDDVIKAVCVSLASVIAGAFFSGVMLQSWRIPFLAALFVANAAAGIAAELISEGWDWLPIALSGASAVVCLLFLSSPVAVGSDWVSAILSSRQVRAEEDEG</sequence>
<protein>
    <submittedName>
        <fullName evidence="2">Uncharacterized protein</fullName>
    </submittedName>
</protein>
<dbReference type="Proteomes" id="UP000317318">
    <property type="component" value="Chromosome"/>
</dbReference>
<dbReference type="EMBL" id="CP036268">
    <property type="protein sequence ID" value="QDT37614.1"/>
    <property type="molecule type" value="Genomic_DNA"/>
</dbReference>
<organism evidence="2 3">
    <name type="scientific">Stratiformator vulcanicus</name>
    <dbReference type="NCBI Taxonomy" id="2527980"/>
    <lineage>
        <taxon>Bacteria</taxon>
        <taxon>Pseudomonadati</taxon>
        <taxon>Planctomycetota</taxon>
        <taxon>Planctomycetia</taxon>
        <taxon>Planctomycetales</taxon>
        <taxon>Planctomycetaceae</taxon>
        <taxon>Stratiformator</taxon>
    </lineage>
</organism>
<feature type="transmembrane region" description="Helical" evidence="1">
    <location>
        <begin position="60"/>
        <end position="78"/>
    </location>
</feature>
<reference evidence="2 3" key="1">
    <citation type="submission" date="2019-02" db="EMBL/GenBank/DDBJ databases">
        <title>Deep-cultivation of Planctomycetes and their phenomic and genomic characterization uncovers novel biology.</title>
        <authorList>
            <person name="Wiegand S."/>
            <person name="Jogler M."/>
            <person name="Boedeker C."/>
            <person name="Pinto D."/>
            <person name="Vollmers J."/>
            <person name="Rivas-Marin E."/>
            <person name="Kohn T."/>
            <person name="Peeters S.H."/>
            <person name="Heuer A."/>
            <person name="Rast P."/>
            <person name="Oberbeckmann S."/>
            <person name="Bunk B."/>
            <person name="Jeske O."/>
            <person name="Meyerdierks A."/>
            <person name="Storesund J.E."/>
            <person name="Kallscheuer N."/>
            <person name="Luecker S."/>
            <person name="Lage O.M."/>
            <person name="Pohl T."/>
            <person name="Merkel B.J."/>
            <person name="Hornburger P."/>
            <person name="Mueller R.-W."/>
            <person name="Bruemmer F."/>
            <person name="Labrenz M."/>
            <person name="Spormann A.M."/>
            <person name="Op den Camp H."/>
            <person name="Overmann J."/>
            <person name="Amann R."/>
            <person name="Jetten M.S.M."/>
            <person name="Mascher T."/>
            <person name="Medema M.H."/>
            <person name="Devos D.P."/>
            <person name="Kaster A.-K."/>
            <person name="Ovreas L."/>
            <person name="Rohde M."/>
            <person name="Galperin M.Y."/>
            <person name="Jogler C."/>
        </authorList>
    </citation>
    <scope>NUCLEOTIDE SEQUENCE [LARGE SCALE GENOMIC DNA]</scope>
    <source>
        <strain evidence="2 3">Pan189</strain>
    </source>
</reference>
<evidence type="ECO:0000313" key="3">
    <source>
        <dbReference type="Proteomes" id="UP000317318"/>
    </source>
</evidence>
<dbReference type="KEGG" id="svp:Pan189_19940"/>
<gene>
    <name evidence="2" type="ORF">Pan189_19940</name>
</gene>
<proteinExistence type="predicted"/>
<accession>A0A517R1A4</accession>
<keyword evidence="1" id="KW-0472">Membrane</keyword>
<feature type="transmembrane region" description="Helical" evidence="1">
    <location>
        <begin position="31"/>
        <end position="53"/>
    </location>
</feature>
<keyword evidence="3" id="KW-1185">Reference proteome</keyword>
<keyword evidence="1" id="KW-0812">Transmembrane</keyword>
<evidence type="ECO:0000313" key="2">
    <source>
        <dbReference type="EMBL" id="QDT37614.1"/>
    </source>
</evidence>
<evidence type="ECO:0000256" key="1">
    <source>
        <dbReference type="SAM" id="Phobius"/>
    </source>
</evidence>